<evidence type="ECO:0000313" key="2">
    <source>
        <dbReference type="Proteomes" id="UP000031036"/>
    </source>
</evidence>
<dbReference type="OrthoDB" id="330671at2759"/>
<keyword evidence="2" id="KW-1185">Reference proteome</keyword>
<dbReference type="PANTHER" id="PTHR21174:SF0">
    <property type="entry name" value="HD PHOSPHOHYDROLASE FAMILY PROTEIN-RELATED"/>
    <property type="match status" value="1"/>
</dbReference>
<dbReference type="EMBL" id="JPKZ01002648">
    <property type="protein sequence ID" value="KHN75606.1"/>
    <property type="molecule type" value="Genomic_DNA"/>
</dbReference>
<evidence type="ECO:0000313" key="1">
    <source>
        <dbReference type="EMBL" id="KHN75606.1"/>
    </source>
</evidence>
<protein>
    <submittedName>
        <fullName evidence="1">Uncharacterized protein</fullName>
    </submittedName>
</protein>
<name>A0A0B2UX16_TOXCA</name>
<dbReference type="OMA" id="QFAEHEK"/>
<sequence>MRPEAETSSMGECAAVAAERKDLHGKWCDLTTFMAVPLKEKWWTRLKQSYEGRPFHNLDHLYEMLNLFDEYKDKLRDRYATAIAIFFLHAVNDPKATDNAERSARLLREFSSETTFDSENYVANLIVESGKNCTEAHMTEGMFGEDDLHFLLDFDMAFLGSESAKYDVHLANIRKEYAHLSDEDYADQRLKVLKLFMQIPNIFATKELRERFEAKARENIAHEITTLSKR</sequence>
<dbReference type="AlphaFoldDB" id="A0A0B2UX16"/>
<dbReference type="InterPro" id="IPR009218">
    <property type="entry name" value="HD_phosphohydro"/>
</dbReference>
<dbReference type="Proteomes" id="UP000031036">
    <property type="component" value="Unassembled WGS sequence"/>
</dbReference>
<organism evidence="1 2">
    <name type="scientific">Toxocara canis</name>
    <name type="common">Canine roundworm</name>
    <dbReference type="NCBI Taxonomy" id="6265"/>
    <lineage>
        <taxon>Eukaryota</taxon>
        <taxon>Metazoa</taxon>
        <taxon>Ecdysozoa</taxon>
        <taxon>Nematoda</taxon>
        <taxon>Chromadorea</taxon>
        <taxon>Rhabditida</taxon>
        <taxon>Spirurina</taxon>
        <taxon>Ascaridomorpha</taxon>
        <taxon>Ascaridoidea</taxon>
        <taxon>Toxocaridae</taxon>
        <taxon>Toxocara</taxon>
    </lineage>
</organism>
<dbReference type="PIRSF" id="PIRSF035170">
    <property type="entry name" value="HD_phosphohydro"/>
    <property type="match status" value="1"/>
</dbReference>
<dbReference type="PANTHER" id="PTHR21174">
    <property type="match status" value="1"/>
</dbReference>
<proteinExistence type="predicted"/>
<reference evidence="1 2" key="1">
    <citation type="submission" date="2014-11" db="EMBL/GenBank/DDBJ databases">
        <title>Genetic blueprint of the zoonotic pathogen Toxocara canis.</title>
        <authorList>
            <person name="Zhu X.-Q."/>
            <person name="Korhonen P.K."/>
            <person name="Cai H."/>
            <person name="Young N.D."/>
            <person name="Nejsum P."/>
            <person name="von Samson-Himmelstjerna G."/>
            <person name="Boag P.R."/>
            <person name="Tan P."/>
            <person name="Li Q."/>
            <person name="Min J."/>
            <person name="Yang Y."/>
            <person name="Wang X."/>
            <person name="Fang X."/>
            <person name="Hall R.S."/>
            <person name="Hofmann A."/>
            <person name="Sternberg P.W."/>
            <person name="Jex A.R."/>
            <person name="Gasser R.B."/>
        </authorList>
    </citation>
    <scope>NUCLEOTIDE SEQUENCE [LARGE SCALE GENOMIC DNA]</scope>
    <source>
        <strain evidence="1">PN_DK_2014</strain>
    </source>
</reference>
<gene>
    <name evidence="1" type="ORF">Tcan_14129</name>
</gene>
<comment type="caution">
    <text evidence="1">The sequence shown here is derived from an EMBL/GenBank/DDBJ whole genome shotgun (WGS) entry which is preliminary data.</text>
</comment>
<dbReference type="SUPFAM" id="SSF109604">
    <property type="entry name" value="HD-domain/PDEase-like"/>
    <property type="match status" value="1"/>
</dbReference>
<accession>A0A0B2UX16</accession>
<dbReference type="STRING" id="6265.A0A0B2UX16"/>